<protein>
    <recommendedName>
        <fullName evidence="3">DUF4241 domain-containing protein</fullName>
    </recommendedName>
</protein>
<proteinExistence type="predicted"/>
<evidence type="ECO:0008006" key="3">
    <source>
        <dbReference type="Google" id="ProtNLM"/>
    </source>
</evidence>
<accession>A0ABS4L714</accession>
<dbReference type="Proteomes" id="UP001519310">
    <property type="component" value="Unassembled WGS sequence"/>
</dbReference>
<reference evidence="1 2" key="1">
    <citation type="submission" date="2021-03" db="EMBL/GenBank/DDBJ databases">
        <title>Genomic Encyclopedia of Type Strains, Phase IV (KMG-IV): sequencing the most valuable type-strain genomes for metagenomic binning, comparative biology and taxonomic classification.</title>
        <authorList>
            <person name="Goeker M."/>
        </authorList>
    </citation>
    <scope>NUCLEOTIDE SEQUENCE [LARGE SCALE GENOMIC DNA]</scope>
    <source>
        <strain evidence="1 2">DSM 40526</strain>
    </source>
</reference>
<dbReference type="Pfam" id="PF14025">
    <property type="entry name" value="DUF4241"/>
    <property type="match status" value="1"/>
</dbReference>
<dbReference type="RefSeq" id="WP_189969835.1">
    <property type="nucleotide sequence ID" value="NZ_BMVL01000006.1"/>
</dbReference>
<dbReference type="InterPro" id="IPR025335">
    <property type="entry name" value="DUF4241"/>
</dbReference>
<gene>
    <name evidence="1" type="ORF">J2Z77_003683</name>
</gene>
<comment type="caution">
    <text evidence="1">The sequence shown here is derived from an EMBL/GenBank/DDBJ whole genome shotgun (WGS) entry which is preliminary data.</text>
</comment>
<evidence type="ECO:0000313" key="2">
    <source>
        <dbReference type="Proteomes" id="UP001519310"/>
    </source>
</evidence>
<organism evidence="1 2">
    <name type="scientific">Streptomyces avidinii</name>
    <dbReference type="NCBI Taxonomy" id="1895"/>
    <lineage>
        <taxon>Bacteria</taxon>
        <taxon>Bacillati</taxon>
        <taxon>Actinomycetota</taxon>
        <taxon>Actinomycetes</taxon>
        <taxon>Kitasatosporales</taxon>
        <taxon>Streptomycetaceae</taxon>
        <taxon>Streptomyces</taxon>
    </lineage>
</organism>
<name>A0ABS4L714_STRAV</name>
<sequence length="344" mass="37074">MVAWQAGVLDTWAYDEHGRRTAEAELRLRTDERRLLIRRLLVRRYPDGRTAEFDMHCPRTAVDLSCDGTARISHQPEGMRGASLEAEVAVAEEDLWTARPSFDDRPALAVVDALPDWVAERLLPGASGWRREPSRLLGSIDFDRFFRPGTRVPGLTVLDPVGCGSVRVPSGVLAVACPQSWDEEPTITVAVPPGTYAVKAAMVEVENGEYGTYDEVAVVRLEIRDAPVAAWEMALGPGHDTLRLRAGEAFGFGTDGATGAFGDAGVWQDLRDLLERANWQGSPEAGRLAGSAAGMHLDGGDLGADLAVFCTSGDGVYPVWVGRSAAGEVVCVDVQTAFELNLDA</sequence>
<dbReference type="EMBL" id="JAGGLQ010000006">
    <property type="protein sequence ID" value="MBP2037876.1"/>
    <property type="molecule type" value="Genomic_DNA"/>
</dbReference>
<evidence type="ECO:0000313" key="1">
    <source>
        <dbReference type="EMBL" id="MBP2037876.1"/>
    </source>
</evidence>
<keyword evidence="2" id="KW-1185">Reference proteome</keyword>